<dbReference type="InterPro" id="IPR013187">
    <property type="entry name" value="F-box-assoc_dom_typ3"/>
</dbReference>
<dbReference type="SUPFAM" id="SSF81383">
    <property type="entry name" value="F-box domain"/>
    <property type="match status" value="1"/>
</dbReference>
<dbReference type="PROSITE" id="PS50181">
    <property type="entry name" value="FBOX"/>
    <property type="match status" value="1"/>
</dbReference>
<reference evidence="2 3" key="1">
    <citation type="submission" date="2024-01" db="EMBL/GenBank/DDBJ databases">
        <authorList>
            <person name="Waweru B."/>
        </authorList>
    </citation>
    <scope>NUCLEOTIDE SEQUENCE [LARGE SCALE GENOMIC DNA]</scope>
</reference>
<proteinExistence type="predicted"/>
<dbReference type="InterPro" id="IPR001810">
    <property type="entry name" value="F-box_dom"/>
</dbReference>
<dbReference type="EMBL" id="CAWUPB010001195">
    <property type="protein sequence ID" value="CAK7355336.1"/>
    <property type="molecule type" value="Genomic_DNA"/>
</dbReference>
<dbReference type="Pfam" id="PF12937">
    <property type="entry name" value="F-box-like"/>
    <property type="match status" value="1"/>
</dbReference>
<evidence type="ECO:0000313" key="2">
    <source>
        <dbReference type="EMBL" id="CAK7355336.1"/>
    </source>
</evidence>
<dbReference type="AlphaFoldDB" id="A0AAV1SP23"/>
<evidence type="ECO:0000259" key="1">
    <source>
        <dbReference type="PROSITE" id="PS50181"/>
    </source>
</evidence>
<keyword evidence="3" id="KW-1185">Reference proteome</keyword>
<dbReference type="InterPro" id="IPR036047">
    <property type="entry name" value="F-box-like_dom_sf"/>
</dbReference>
<dbReference type="Proteomes" id="UP001314170">
    <property type="component" value="Unassembled WGS sequence"/>
</dbReference>
<feature type="domain" description="F-box" evidence="1">
    <location>
        <begin position="13"/>
        <end position="64"/>
    </location>
</feature>
<comment type="caution">
    <text evidence="2">The sequence shown here is derived from an EMBL/GenBank/DDBJ whole genome shotgun (WGS) entry which is preliminary data.</text>
</comment>
<dbReference type="Pfam" id="PF08268">
    <property type="entry name" value="FBA_3"/>
    <property type="match status" value="1"/>
</dbReference>
<dbReference type="NCBIfam" id="TIGR01640">
    <property type="entry name" value="F_box_assoc_1"/>
    <property type="match status" value="1"/>
</dbReference>
<gene>
    <name evidence="2" type="ORF">DCAF_LOCUS25614</name>
</gene>
<sequence length="373" mass="42967">MKQKTGNKSNGSIPPLPLLPEEIILTILMLLPARTLHKKMIYVCKQWYNIIRDPIFINKHLKRSRTCLLMKSHQLESKSVFIMEKGEKGFGFEEIRFPTTKIVHPTSCDGLILFNDKKRLINTLYVLNPVTRQHVSLPRLDWSQLEFGFSCCLTKSSVGGDYKVVCRWHVSCNLMIVTVGKSNAWRSISTKTLRSDDQKILLTDMIAVDGFVHWVNWWKPLHVVTLEVDSESLSRSPLPEELKKDRCFFKTTGNFLSALTEQPCNGLLWDVWRFLDCKKGVWTKLYNIKFEPQRHMPHIVLGANKKIRLYPIGWVDNGDVLILACWLEETLKDSIAYNVKTGEATTIVMKSTSYLFRKMLSVHVNSLVNLLGI</sequence>
<dbReference type="PANTHER" id="PTHR31672">
    <property type="entry name" value="BNACNNG10540D PROTEIN"/>
    <property type="match status" value="1"/>
</dbReference>
<dbReference type="PANTHER" id="PTHR31672:SF13">
    <property type="entry name" value="F-BOX PROTEIN CPR30-LIKE"/>
    <property type="match status" value="1"/>
</dbReference>
<dbReference type="InterPro" id="IPR017451">
    <property type="entry name" value="F-box-assoc_interact_dom"/>
</dbReference>
<organism evidence="2 3">
    <name type="scientific">Dovyalis caffra</name>
    <dbReference type="NCBI Taxonomy" id="77055"/>
    <lineage>
        <taxon>Eukaryota</taxon>
        <taxon>Viridiplantae</taxon>
        <taxon>Streptophyta</taxon>
        <taxon>Embryophyta</taxon>
        <taxon>Tracheophyta</taxon>
        <taxon>Spermatophyta</taxon>
        <taxon>Magnoliopsida</taxon>
        <taxon>eudicotyledons</taxon>
        <taxon>Gunneridae</taxon>
        <taxon>Pentapetalae</taxon>
        <taxon>rosids</taxon>
        <taxon>fabids</taxon>
        <taxon>Malpighiales</taxon>
        <taxon>Salicaceae</taxon>
        <taxon>Flacourtieae</taxon>
        <taxon>Dovyalis</taxon>
    </lineage>
</organism>
<evidence type="ECO:0000313" key="3">
    <source>
        <dbReference type="Proteomes" id="UP001314170"/>
    </source>
</evidence>
<name>A0AAV1SP23_9ROSI</name>
<protein>
    <recommendedName>
        <fullName evidence="1">F-box domain-containing protein</fullName>
    </recommendedName>
</protein>
<accession>A0AAV1SP23</accession>
<dbReference type="InterPro" id="IPR050796">
    <property type="entry name" value="SCF_F-box_component"/>
</dbReference>
<dbReference type="Gene3D" id="1.20.1280.50">
    <property type="match status" value="1"/>
</dbReference>